<gene>
    <name evidence="2" type="ORF">DBV15_07404</name>
</gene>
<keyword evidence="2" id="KW-0675">Receptor</keyword>
<keyword evidence="1" id="KW-0472">Membrane</keyword>
<reference evidence="2 3" key="1">
    <citation type="journal article" date="2019" name="Philos. Trans. R. Soc. Lond., B, Biol. Sci.">
        <title>Ant behaviour and brain gene expression of defending hosts depend on the ecological success of the intruding social parasite.</title>
        <authorList>
            <person name="Kaur R."/>
            <person name="Stoldt M."/>
            <person name="Jongepier E."/>
            <person name="Feldmeyer B."/>
            <person name="Menzel F."/>
            <person name="Bornberg-Bauer E."/>
            <person name="Foitzik S."/>
        </authorList>
    </citation>
    <scope>NUCLEOTIDE SEQUENCE [LARGE SCALE GENOMIC DNA]</scope>
    <source>
        <tissue evidence="2">Whole body</tissue>
    </source>
</reference>
<keyword evidence="1" id="KW-0812">Transmembrane</keyword>
<accession>A0A4S2JKH0</accession>
<sequence>MPHCIMIVRKIGDHVKDHPKLSTDDSEMSKVEVQISGFVASNFEYHCQMSFKKDLSTIPNTTKNLCGQSTTQWPAVRTHLLDKTVPPQAPDRLIVPLPTNFLGNHAESQWALAIVGCLESWTKNNWRLTNFSKTPMGPKPSNNAHLQFSEFEQYENLQDIYDYVDINFNTDIKLSFSENTKFVIRKCVKRVPIPGKYPKEDSNYDKALDSIQTRKGIAYAHIIIIRCILEAPQQYCIDFISMTFCIYDCREYSLDKSRYLPIIEQYNDMRTIVQLLRNYTNDKVLVMVTAKTRVYDLPMWQSVKISKNISAANYSSYNKIIIQLIPKLNEHSLNPLWAIANVRQCPQNGANLDLKLPTPNNYIIKKSTTEPIITIPDLHPYTYYSAQVHNSRHFSAKQFLIQRNLSVETTRLELVIAYPPEDCTTISGSLTARIKIHDISDAVQYFNVTKRTKNYNLNLNQLYQKLNGVERYITKAKRSNASAYQTYEFETPPTAPPKITNVEVVEIDTRQTPATIHLRWQSPRPPLNGKLRDLYYRVIEVQINESCDLWDDYICKIVQKSLTFPEIIKVLAHNMNVTQPGLPVFVTDDMFYNTMPDDLGLGLQSSTITAWSSEVLSYTDTRNLFKPEKAHFPIAYINKTLEYPVTQYMRNYTKRLYLFPSTQYVVYIQAVTIANKSSSTKFVKIDTPSIAVFDGVLDVMVNKSDSTILLNIPSVLNDTQDSMMHIIVKGSNLCKQYSEVPENLQKRAGVKIDEIAWQAAEVSTRKLAGERFSIGDNRIYGNIATNCLLKHEGFYEIAIIPIMLAKSIRIGEVAPKNHEAWIVLIILFLVVTNATSYLYQRKKQKFSVELMQNEIALSQSIKNYEQETKCVISNSTQNQLTSSDRQ</sequence>
<evidence type="ECO:0000313" key="3">
    <source>
        <dbReference type="Proteomes" id="UP000310200"/>
    </source>
</evidence>
<keyword evidence="3" id="KW-1185">Reference proteome</keyword>
<comment type="caution">
    <text evidence="2">The sequence shown here is derived from an EMBL/GenBank/DDBJ whole genome shotgun (WGS) entry which is preliminary data.</text>
</comment>
<feature type="transmembrane region" description="Helical" evidence="1">
    <location>
        <begin position="820"/>
        <end position="839"/>
    </location>
</feature>
<name>A0A4S2JKH0_9HYME</name>
<evidence type="ECO:0000313" key="2">
    <source>
        <dbReference type="EMBL" id="TGZ36220.1"/>
    </source>
</evidence>
<dbReference type="STRING" id="300112.A0A4S2JKH0"/>
<dbReference type="AlphaFoldDB" id="A0A4S2JKH0"/>
<protein>
    <submittedName>
        <fullName evidence="2">Receptor-type tyrosine-protein phosphatase mu</fullName>
    </submittedName>
</protein>
<dbReference type="InterPro" id="IPR036116">
    <property type="entry name" value="FN3_sf"/>
</dbReference>
<dbReference type="Proteomes" id="UP000310200">
    <property type="component" value="Unassembled WGS sequence"/>
</dbReference>
<organism evidence="2 3">
    <name type="scientific">Temnothorax longispinosus</name>
    <dbReference type="NCBI Taxonomy" id="300112"/>
    <lineage>
        <taxon>Eukaryota</taxon>
        <taxon>Metazoa</taxon>
        <taxon>Ecdysozoa</taxon>
        <taxon>Arthropoda</taxon>
        <taxon>Hexapoda</taxon>
        <taxon>Insecta</taxon>
        <taxon>Pterygota</taxon>
        <taxon>Neoptera</taxon>
        <taxon>Endopterygota</taxon>
        <taxon>Hymenoptera</taxon>
        <taxon>Apocrita</taxon>
        <taxon>Aculeata</taxon>
        <taxon>Formicoidea</taxon>
        <taxon>Formicidae</taxon>
        <taxon>Myrmicinae</taxon>
        <taxon>Temnothorax</taxon>
    </lineage>
</organism>
<dbReference type="SUPFAM" id="SSF49265">
    <property type="entry name" value="Fibronectin type III"/>
    <property type="match status" value="1"/>
</dbReference>
<keyword evidence="1" id="KW-1133">Transmembrane helix</keyword>
<evidence type="ECO:0000256" key="1">
    <source>
        <dbReference type="SAM" id="Phobius"/>
    </source>
</evidence>
<proteinExistence type="predicted"/>
<dbReference type="EMBL" id="QBLH01003684">
    <property type="protein sequence ID" value="TGZ36220.1"/>
    <property type="molecule type" value="Genomic_DNA"/>
</dbReference>
<dbReference type="Gene3D" id="2.60.40.10">
    <property type="entry name" value="Immunoglobulins"/>
    <property type="match status" value="1"/>
</dbReference>
<dbReference type="InterPro" id="IPR013783">
    <property type="entry name" value="Ig-like_fold"/>
</dbReference>